<evidence type="ECO:0000256" key="6">
    <source>
        <dbReference type="ARBA" id="ARBA00022989"/>
    </source>
</evidence>
<comment type="similarity">
    <text evidence="2">Belongs to the nucleobase:cation symporter-2 (NCS2) (TC 2.A.40) family.</text>
</comment>
<protein>
    <recommendedName>
        <fullName evidence="12">Purine permease</fullName>
    </recommendedName>
</protein>
<dbReference type="RefSeq" id="WP_161868715.1">
    <property type="nucleotide sequence ID" value="NZ_MAEI02000001.1"/>
</dbReference>
<evidence type="ECO:0000313" key="10">
    <source>
        <dbReference type="EMBL" id="MEO1782196.1"/>
    </source>
</evidence>
<accession>A0ABV0F6E1</accession>
<evidence type="ECO:0000256" key="9">
    <source>
        <dbReference type="SAM" id="Phobius"/>
    </source>
</evidence>
<evidence type="ECO:0000256" key="3">
    <source>
        <dbReference type="ARBA" id="ARBA00022448"/>
    </source>
</evidence>
<evidence type="ECO:0000256" key="7">
    <source>
        <dbReference type="ARBA" id="ARBA00023136"/>
    </source>
</evidence>
<proteinExistence type="inferred from homology"/>
<keyword evidence="3" id="KW-0813">Transport</keyword>
<comment type="caution">
    <text evidence="10">The sequence shown here is derived from an EMBL/GenBank/DDBJ whole genome shotgun (WGS) entry which is preliminary data.</text>
</comment>
<evidence type="ECO:0000256" key="8">
    <source>
        <dbReference type="SAM" id="MobiDB-lite"/>
    </source>
</evidence>
<evidence type="ECO:0000256" key="4">
    <source>
        <dbReference type="ARBA" id="ARBA00022475"/>
    </source>
</evidence>
<comment type="subcellular location">
    <subcellularLocation>
        <location evidence="1">Cell membrane</location>
        <topology evidence="1">Multi-pass membrane protein</topology>
    </subcellularLocation>
</comment>
<evidence type="ECO:0000256" key="2">
    <source>
        <dbReference type="ARBA" id="ARBA00008821"/>
    </source>
</evidence>
<dbReference type="NCBIfam" id="TIGR00801">
    <property type="entry name" value="ncs2"/>
    <property type="match status" value="1"/>
</dbReference>
<feature type="transmembrane region" description="Helical" evidence="9">
    <location>
        <begin position="137"/>
        <end position="162"/>
    </location>
</feature>
<evidence type="ECO:0000256" key="1">
    <source>
        <dbReference type="ARBA" id="ARBA00004651"/>
    </source>
</evidence>
<sequence>MDKENTKENRLFTFDGRPAFTEVMPLGLQHVVAAVVGIVTPGLMIAKICGLNASDTRLIIQTSLVFSGLATLLQLFPLFRRFGARLPMMMGASFAYVPILLSIGADFGIGAIFGSQLVGSVVVIVIGLFIDKIRILFPPIVTGTVILSIGLSLFPVAIKYMAGGAGNPWYGTPHNWLVALVTFAVVFYLNHFGKGLMKLSSILVGMVVGYILAFFMGIVSFDAVTTAPMFQMIQPMHFGFEFKLVPIMTLIIMFLVDAVQSVGQFTATTVSAMERKPTNQELSGAIMGSGLTNFIGSFFGSVPCATFGQNVGLVIATKAINKYILVFASSILLLAGFLPKIAGLLTTIPYGVIGGATISVFATIAMTGIRTIANEKLTPENTTVVGLSLAFGAGIVMSEGALAGFPEWVTTIFGNSEVILTTILAIVFNLILNQPLRKKKTNRETENLQKQVKKNASVPAPANSK</sequence>
<feature type="region of interest" description="Disordered" evidence="8">
    <location>
        <begin position="442"/>
        <end position="465"/>
    </location>
</feature>
<feature type="transmembrane region" description="Helical" evidence="9">
    <location>
        <begin position="348"/>
        <end position="372"/>
    </location>
</feature>
<feature type="transmembrane region" description="Helical" evidence="9">
    <location>
        <begin position="384"/>
        <end position="406"/>
    </location>
</feature>
<reference evidence="10" key="2">
    <citation type="submission" date="2024-02" db="EMBL/GenBank/DDBJ databases">
        <title>The Genome Sequence of Enterococcus diestrammenae JM9A.</title>
        <authorList>
            <person name="Earl A."/>
            <person name="Manson A."/>
            <person name="Gilmore M."/>
            <person name="Sanders J."/>
            <person name="Shea T."/>
            <person name="Howe W."/>
            <person name="Livny J."/>
            <person name="Cuomo C."/>
            <person name="Neafsey D."/>
            <person name="Birren B."/>
        </authorList>
    </citation>
    <scope>NUCLEOTIDE SEQUENCE</scope>
    <source>
        <strain evidence="10">JM9A</strain>
    </source>
</reference>
<dbReference type="InterPro" id="IPR006043">
    <property type="entry name" value="NCS2"/>
</dbReference>
<gene>
    <name evidence="10" type="ORF">BAU18_001789</name>
</gene>
<keyword evidence="7 9" id="KW-0472">Membrane</keyword>
<feature type="transmembrane region" description="Helical" evidence="9">
    <location>
        <begin position="174"/>
        <end position="190"/>
    </location>
</feature>
<feature type="transmembrane region" description="Helical" evidence="9">
    <location>
        <begin position="86"/>
        <end position="105"/>
    </location>
</feature>
<dbReference type="PANTHER" id="PTHR42810">
    <property type="entry name" value="PURINE PERMEASE C1399.01C-RELATED"/>
    <property type="match status" value="1"/>
</dbReference>
<reference evidence="10" key="1">
    <citation type="submission" date="2016-06" db="EMBL/GenBank/DDBJ databases">
        <authorList>
            <person name="Van Tyne D."/>
        </authorList>
    </citation>
    <scope>NUCLEOTIDE SEQUENCE</scope>
    <source>
        <strain evidence="10">JM9A</strain>
    </source>
</reference>
<organism evidence="10 11">
    <name type="scientific">Enterococcus diestrammenae</name>
    <dbReference type="NCBI Taxonomy" id="1155073"/>
    <lineage>
        <taxon>Bacteria</taxon>
        <taxon>Bacillati</taxon>
        <taxon>Bacillota</taxon>
        <taxon>Bacilli</taxon>
        <taxon>Lactobacillales</taxon>
        <taxon>Enterococcaceae</taxon>
        <taxon>Enterococcus</taxon>
    </lineage>
</organism>
<feature type="transmembrane region" description="Helical" evidence="9">
    <location>
        <begin position="111"/>
        <end position="130"/>
    </location>
</feature>
<feature type="transmembrane region" description="Helical" evidence="9">
    <location>
        <begin position="58"/>
        <end position="79"/>
    </location>
</feature>
<feature type="transmembrane region" description="Helical" evidence="9">
    <location>
        <begin position="202"/>
        <end position="224"/>
    </location>
</feature>
<dbReference type="InterPro" id="IPR006042">
    <property type="entry name" value="Xan_ur_permease"/>
</dbReference>
<keyword evidence="5 9" id="KW-0812">Transmembrane</keyword>
<feature type="transmembrane region" description="Helical" evidence="9">
    <location>
        <begin position="26"/>
        <end position="46"/>
    </location>
</feature>
<name>A0ABV0F6E1_9ENTE</name>
<evidence type="ECO:0000313" key="11">
    <source>
        <dbReference type="Proteomes" id="UP001429357"/>
    </source>
</evidence>
<evidence type="ECO:0008006" key="12">
    <source>
        <dbReference type="Google" id="ProtNLM"/>
    </source>
</evidence>
<dbReference type="PANTHER" id="PTHR42810:SF4">
    <property type="entry name" value="URIC ACID TRANSPORTER UACT"/>
    <property type="match status" value="1"/>
</dbReference>
<dbReference type="Pfam" id="PF00860">
    <property type="entry name" value="Xan_ur_permease"/>
    <property type="match status" value="1"/>
</dbReference>
<dbReference type="NCBIfam" id="NF037981">
    <property type="entry name" value="NCS2_1"/>
    <property type="match status" value="1"/>
</dbReference>
<evidence type="ECO:0000256" key="5">
    <source>
        <dbReference type="ARBA" id="ARBA00022692"/>
    </source>
</evidence>
<feature type="transmembrane region" description="Helical" evidence="9">
    <location>
        <begin position="412"/>
        <end position="432"/>
    </location>
</feature>
<feature type="transmembrane region" description="Helical" evidence="9">
    <location>
        <begin position="323"/>
        <end position="342"/>
    </location>
</feature>
<keyword evidence="6 9" id="KW-1133">Transmembrane helix</keyword>
<dbReference type="EMBL" id="MAEI02000001">
    <property type="protein sequence ID" value="MEO1782196.1"/>
    <property type="molecule type" value="Genomic_DNA"/>
</dbReference>
<dbReference type="Proteomes" id="UP001429357">
    <property type="component" value="Unassembled WGS sequence"/>
</dbReference>
<keyword evidence="11" id="KW-1185">Reference proteome</keyword>
<keyword evidence="4" id="KW-1003">Cell membrane</keyword>
<feature type="transmembrane region" description="Helical" evidence="9">
    <location>
        <begin position="244"/>
        <end position="267"/>
    </location>
</feature>